<dbReference type="RefSeq" id="WP_075851090.1">
    <property type="nucleotide sequence ID" value="NZ_FMAC01000001.1"/>
</dbReference>
<evidence type="ECO:0000259" key="1">
    <source>
        <dbReference type="Pfam" id="PF01575"/>
    </source>
</evidence>
<dbReference type="AlphaFoldDB" id="A0A1C3U341"/>
<keyword evidence="3" id="KW-1185">Reference proteome</keyword>
<dbReference type="EMBL" id="FMAC01000001">
    <property type="protein sequence ID" value="SCB09886.1"/>
    <property type="molecule type" value="Genomic_DNA"/>
</dbReference>
<reference evidence="3" key="1">
    <citation type="submission" date="2016-08" db="EMBL/GenBank/DDBJ databases">
        <authorList>
            <person name="Varghese N."/>
            <person name="Submissions Spin"/>
        </authorList>
    </citation>
    <scope>NUCLEOTIDE SEQUENCE [LARGE SCALE GENOMIC DNA]</scope>
    <source>
        <strain evidence="3">CCBAU 57015</strain>
    </source>
</reference>
<dbReference type="STRING" id="52131.GA0061100_101578"/>
<evidence type="ECO:0000313" key="2">
    <source>
        <dbReference type="EMBL" id="SCB09886.1"/>
    </source>
</evidence>
<gene>
    <name evidence="2" type="ORF">GA0061100_101578</name>
</gene>
<dbReference type="SUPFAM" id="SSF54637">
    <property type="entry name" value="Thioesterase/thiol ester dehydrase-isomerase"/>
    <property type="match status" value="1"/>
</dbReference>
<organism evidence="2 3">
    <name type="scientific">Rhizobium hainanense</name>
    <dbReference type="NCBI Taxonomy" id="52131"/>
    <lineage>
        <taxon>Bacteria</taxon>
        <taxon>Pseudomonadati</taxon>
        <taxon>Pseudomonadota</taxon>
        <taxon>Alphaproteobacteria</taxon>
        <taxon>Hyphomicrobiales</taxon>
        <taxon>Rhizobiaceae</taxon>
        <taxon>Rhizobium/Agrobacterium group</taxon>
        <taxon>Rhizobium</taxon>
    </lineage>
</organism>
<dbReference type="InterPro" id="IPR029069">
    <property type="entry name" value="HotDog_dom_sf"/>
</dbReference>
<feature type="domain" description="MaoC-like" evidence="1">
    <location>
        <begin position="16"/>
        <end position="118"/>
    </location>
</feature>
<dbReference type="InterPro" id="IPR002539">
    <property type="entry name" value="MaoC-like_dom"/>
</dbReference>
<dbReference type="OrthoDB" id="9797938at2"/>
<accession>A0A1C3U341</accession>
<evidence type="ECO:0000313" key="3">
    <source>
        <dbReference type="Proteomes" id="UP000186228"/>
    </source>
</evidence>
<dbReference type="Proteomes" id="UP000186228">
    <property type="component" value="Unassembled WGS sequence"/>
</dbReference>
<proteinExistence type="predicted"/>
<protein>
    <submittedName>
        <fullName evidence="2">Acyl dehydratase</fullName>
    </submittedName>
</protein>
<dbReference type="Gene3D" id="3.10.129.10">
    <property type="entry name" value="Hotdog Thioesterase"/>
    <property type="match status" value="1"/>
</dbReference>
<name>A0A1C3U341_9HYPH</name>
<sequence length="155" mass="17173">MKMSDLYAIGERIEIGSHTFTPEAIVHFASRFDPQIFHMDAEAAKHSLFGGLCASGWHSCSMWMRSFVDFWKSETARLTVEGKTPPNLGPSPGFKNLQWLRPVFAGDTITYGVAILGSRPLASRPGWTLYTLACDGVNQDSLPALRFESTVLAFE</sequence>
<dbReference type="CDD" id="cd03454">
    <property type="entry name" value="YdeM"/>
    <property type="match status" value="1"/>
</dbReference>
<dbReference type="Pfam" id="PF01575">
    <property type="entry name" value="MaoC_dehydratas"/>
    <property type="match status" value="1"/>
</dbReference>